<evidence type="ECO:0000313" key="2">
    <source>
        <dbReference type="Proteomes" id="UP000799291"/>
    </source>
</evidence>
<dbReference type="AlphaFoldDB" id="A0A6G1IVG4"/>
<evidence type="ECO:0000313" key="1">
    <source>
        <dbReference type="EMBL" id="KAF2682247.1"/>
    </source>
</evidence>
<dbReference type="EMBL" id="MU005588">
    <property type="protein sequence ID" value="KAF2682247.1"/>
    <property type="molecule type" value="Genomic_DNA"/>
</dbReference>
<gene>
    <name evidence="1" type="ORF">K458DRAFT_73746</name>
</gene>
<reference evidence="1" key="1">
    <citation type="journal article" date="2020" name="Stud. Mycol.">
        <title>101 Dothideomycetes genomes: a test case for predicting lifestyles and emergence of pathogens.</title>
        <authorList>
            <person name="Haridas S."/>
            <person name="Albert R."/>
            <person name="Binder M."/>
            <person name="Bloem J."/>
            <person name="Labutti K."/>
            <person name="Salamov A."/>
            <person name="Andreopoulos B."/>
            <person name="Baker S."/>
            <person name="Barry K."/>
            <person name="Bills G."/>
            <person name="Bluhm B."/>
            <person name="Cannon C."/>
            <person name="Castanera R."/>
            <person name="Culley D."/>
            <person name="Daum C."/>
            <person name="Ezra D."/>
            <person name="Gonzalez J."/>
            <person name="Henrissat B."/>
            <person name="Kuo A."/>
            <person name="Liang C."/>
            <person name="Lipzen A."/>
            <person name="Lutzoni F."/>
            <person name="Magnuson J."/>
            <person name="Mondo S."/>
            <person name="Nolan M."/>
            <person name="Ohm R."/>
            <person name="Pangilinan J."/>
            <person name="Park H.-J."/>
            <person name="Ramirez L."/>
            <person name="Alfaro M."/>
            <person name="Sun H."/>
            <person name="Tritt A."/>
            <person name="Yoshinaga Y."/>
            <person name="Zwiers L.-H."/>
            <person name="Turgeon B."/>
            <person name="Goodwin S."/>
            <person name="Spatafora J."/>
            <person name="Crous P."/>
            <person name="Grigoriev I."/>
        </authorList>
    </citation>
    <scope>NUCLEOTIDE SEQUENCE</scope>
    <source>
        <strain evidence="1">CBS 122367</strain>
    </source>
</reference>
<dbReference type="Proteomes" id="UP000799291">
    <property type="component" value="Unassembled WGS sequence"/>
</dbReference>
<name>A0A6G1IVG4_9PLEO</name>
<proteinExistence type="predicted"/>
<keyword evidence="2" id="KW-1185">Reference proteome</keyword>
<organism evidence="1 2">
    <name type="scientific">Lentithecium fluviatile CBS 122367</name>
    <dbReference type="NCBI Taxonomy" id="1168545"/>
    <lineage>
        <taxon>Eukaryota</taxon>
        <taxon>Fungi</taxon>
        <taxon>Dikarya</taxon>
        <taxon>Ascomycota</taxon>
        <taxon>Pezizomycotina</taxon>
        <taxon>Dothideomycetes</taxon>
        <taxon>Pleosporomycetidae</taxon>
        <taxon>Pleosporales</taxon>
        <taxon>Massarineae</taxon>
        <taxon>Lentitheciaceae</taxon>
        <taxon>Lentithecium</taxon>
    </lineage>
</organism>
<accession>A0A6G1IVG4</accession>
<sequence>MQSARPHLQYSHCSIMADGVCNRRILLSIFYPRWRTFPVGNDVYTPYWMPKSQRLEINMQNHYHCPSVRLK</sequence>
<protein>
    <submittedName>
        <fullName evidence="1">Uncharacterized protein</fullName>
    </submittedName>
</protein>